<dbReference type="EMBL" id="JAENJH010000011">
    <property type="protein sequence ID" value="MBK1788797.1"/>
    <property type="molecule type" value="Genomic_DNA"/>
</dbReference>
<organism evidence="2 3">
    <name type="scientific">Prauserella cavernicola</name>
    <dbReference type="NCBI Taxonomy" id="2800127"/>
    <lineage>
        <taxon>Bacteria</taxon>
        <taxon>Bacillati</taxon>
        <taxon>Actinomycetota</taxon>
        <taxon>Actinomycetes</taxon>
        <taxon>Pseudonocardiales</taxon>
        <taxon>Pseudonocardiaceae</taxon>
        <taxon>Prauserella</taxon>
    </lineage>
</organism>
<sequence>MCHGTGVMSWEQPLPSGTELRTIEMDCPNGCGGYWKHPHAERRRVVEQSDDSPERARGLADESQEIGADFIRNALTQWGLGPRDSR</sequence>
<reference evidence="2" key="1">
    <citation type="submission" date="2020-12" db="EMBL/GenBank/DDBJ databases">
        <title>Prauserella sp. ASG 168, a novel actinomycete isolated from cave rock.</title>
        <authorList>
            <person name="Suriyachadkun C."/>
        </authorList>
    </citation>
    <scope>NUCLEOTIDE SEQUENCE</scope>
    <source>
        <strain evidence="2">ASG 168</strain>
    </source>
</reference>
<dbReference type="AlphaFoldDB" id="A0A934QV30"/>
<proteinExistence type="predicted"/>
<feature type="region of interest" description="Disordered" evidence="1">
    <location>
        <begin position="43"/>
        <end position="66"/>
    </location>
</feature>
<keyword evidence="3" id="KW-1185">Reference proteome</keyword>
<accession>A0A934QV30</accession>
<feature type="compositionally biased region" description="Basic and acidic residues" evidence="1">
    <location>
        <begin position="43"/>
        <end position="60"/>
    </location>
</feature>
<evidence type="ECO:0000256" key="1">
    <source>
        <dbReference type="SAM" id="MobiDB-lite"/>
    </source>
</evidence>
<protein>
    <submittedName>
        <fullName evidence="2">Uncharacterized protein</fullName>
    </submittedName>
</protein>
<gene>
    <name evidence="2" type="ORF">JHE00_31095</name>
</gene>
<evidence type="ECO:0000313" key="2">
    <source>
        <dbReference type="EMBL" id="MBK1788797.1"/>
    </source>
</evidence>
<name>A0A934QV30_9PSEU</name>
<comment type="caution">
    <text evidence="2">The sequence shown here is derived from an EMBL/GenBank/DDBJ whole genome shotgun (WGS) entry which is preliminary data.</text>
</comment>
<dbReference type="Proteomes" id="UP000635245">
    <property type="component" value="Unassembled WGS sequence"/>
</dbReference>
<evidence type="ECO:0000313" key="3">
    <source>
        <dbReference type="Proteomes" id="UP000635245"/>
    </source>
</evidence>